<dbReference type="InterPro" id="IPR003826">
    <property type="entry name" value="AdoMetDC_fam_prok"/>
</dbReference>
<comment type="similarity">
    <text evidence="17">Belongs to the prokaryotic AdoMetDC family. Type 1 subfamily.</text>
</comment>
<comment type="pathway">
    <text evidence="2">Amine and polyamine biosynthesis; S-adenosylmethioninamine biosynthesis; S-adenosylmethioninamine from S-adenosyl-L-methionine: step 1/1.</text>
</comment>
<comment type="function">
    <text evidence="16">Catalyzes the decarboxylation of S-adenosylmethionine to S-adenosylmethioninamine (dcAdoMet), the propylamine donor required for the synthesis of the polyamines spermine and spermidine from the diamine putrescine.</text>
</comment>
<evidence type="ECO:0000256" key="7">
    <source>
        <dbReference type="ARBA" id="ARBA00022793"/>
    </source>
</evidence>
<protein>
    <recommendedName>
        <fullName evidence="5">S-adenosylmethionine decarboxylase proenzyme</fullName>
        <ecNumber evidence="4">4.1.1.50</ecNumber>
    </recommendedName>
</protein>
<evidence type="ECO:0000256" key="10">
    <source>
        <dbReference type="ARBA" id="ARBA00023115"/>
    </source>
</evidence>
<dbReference type="InterPro" id="IPR017716">
    <property type="entry name" value="S-AdoMet_deCOase_pro-enz"/>
</dbReference>
<dbReference type="InterPro" id="IPR016067">
    <property type="entry name" value="S-AdoMet_deCO2ase_core"/>
</dbReference>
<dbReference type="InterPro" id="IPR042286">
    <property type="entry name" value="AdoMetDC_C"/>
</dbReference>
<dbReference type="EMBL" id="KU594607">
    <property type="protein sequence ID" value="AMO43466.1"/>
    <property type="molecule type" value="Genomic_DNA"/>
</dbReference>
<name>A0A127KNJ6_9CAUD</name>
<evidence type="ECO:0000256" key="2">
    <source>
        <dbReference type="ARBA" id="ARBA00004911"/>
    </source>
</evidence>
<evidence type="ECO:0000256" key="4">
    <source>
        <dbReference type="ARBA" id="ARBA00012357"/>
    </source>
</evidence>
<dbReference type="EC" id="4.1.1.50" evidence="4"/>
<dbReference type="Proteomes" id="UP000225786">
    <property type="component" value="Segment"/>
</dbReference>
<evidence type="ECO:0000256" key="1">
    <source>
        <dbReference type="ARBA" id="ARBA00001928"/>
    </source>
</evidence>
<dbReference type="SUPFAM" id="SSF56276">
    <property type="entry name" value="S-adenosylmethionine decarboxylase"/>
    <property type="match status" value="1"/>
</dbReference>
<gene>
    <name evidence="18" type="ORF">W270710_227</name>
</gene>
<dbReference type="InterPro" id="IPR042284">
    <property type="entry name" value="AdoMetDC_N"/>
</dbReference>
<reference evidence="18 19" key="1">
    <citation type="submission" date="2016-01" db="EMBL/GenBank/DDBJ databases">
        <title>The genomic content and context of auxiliary metabolic genes in marine cyanophages.</title>
        <authorList>
            <person name="Marston M.F."/>
            <person name="Martiny J.B.H."/>
            <person name="Crummett L.T."/>
        </authorList>
    </citation>
    <scope>NUCLEOTIDE SEQUENCE [LARGE SCALE GENOMIC DNA]</scope>
    <source>
        <strain evidence="18">W2_07_0710</strain>
    </source>
</reference>
<keyword evidence="8" id="KW-0068">Autocatalytic cleavage</keyword>
<evidence type="ECO:0000256" key="11">
    <source>
        <dbReference type="ARBA" id="ARBA00023145"/>
    </source>
</evidence>
<dbReference type="PANTHER" id="PTHR33866">
    <property type="entry name" value="S-ADENOSYLMETHIONINE DECARBOXYLASE PROENZYME"/>
    <property type="match status" value="1"/>
</dbReference>
<evidence type="ECO:0000256" key="16">
    <source>
        <dbReference type="ARBA" id="ARBA00056215"/>
    </source>
</evidence>
<evidence type="ECO:0000256" key="15">
    <source>
        <dbReference type="ARBA" id="ARBA00048112"/>
    </source>
</evidence>
<evidence type="ECO:0000256" key="3">
    <source>
        <dbReference type="ARBA" id="ARBA00011601"/>
    </source>
</evidence>
<evidence type="ECO:0000256" key="8">
    <source>
        <dbReference type="ARBA" id="ARBA00022813"/>
    </source>
</evidence>
<dbReference type="FunFam" id="3.30.360.110:FF:000001">
    <property type="entry name" value="S-adenosylmethionine decarboxylase proenzyme"/>
    <property type="match status" value="1"/>
</dbReference>
<dbReference type="Pfam" id="PF02675">
    <property type="entry name" value="AdoMet_dc"/>
    <property type="match status" value="1"/>
</dbReference>
<organism evidence="18 19">
    <name type="scientific">Cyanophage S-RIM44</name>
    <dbReference type="NCBI Taxonomy" id="1278485"/>
    <lineage>
        <taxon>Viruses</taxon>
        <taxon>Duplodnaviria</taxon>
        <taxon>Heunggongvirae</taxon>
        <taxon>Uroviricota</taxon>
        <taxon>Caudoviricetes</taxon>
        <taxon>Pantevenvirales</taxon>
        <taxon>Kyanoviridae</taxon>
        <taxon>Vellamovirus</taxon>
        <taxon>Vellamovirus rhodeisland44</taxon>
    </lineage>
</organism>
<evidence type="ECO:0000313" key="18">
    <source>
        <dbReference type="EMBL" id="AMO43466.1"/>
    </source>
</evidence>
<dbReference type="GO" id="GO:0004014">
    <property type="term" value="F:adenosylmethionine decarboxylase activity"/>
    <property type="evidence" value="ECO:0007669"/>
    <property type="project" value="UniProtKB-EC"/>
</dbReference>
<keyword evidence="6" id="KW-0949">S-adenosyl-L-methionine</keyword>
<keyword evidence="12" id="KW-0456">Lyase</keyword>
<evidence type="ECO:0000313" key="19">
    <source>
        <dbReference type="Proteomes" id="UP000225786"/>
    </source>
</evidence>
<dbReference type="PANTHER" id="PTHR33866:SF2">
    <property type="entry name" value="S-ADENOSYLMETHIONINE DECARBOXYLASE PROENZYME"/>
    <property type="match status" value="1"/>
</dbReference>
<dbReference type="Gene3D" id="3.30.360.110">
    <property type="entry name" value="S-adenosylmethionine decarboxylase domain"/>
    <property type="match status" value="1"/>
</dbReference>
<keyword evidence="13" id="KW-0704">Schiff base</keyword>
<dbReference type="Gene3D" id="3.30.160.750">
    <property type="match status" value="1"/>
</dbReference>
<accession>A0A127KNJ6</accession>
<sequence length="108" mass="12084">MGDHYLLNLFGCNPEKLNDEKLIKNLLHDAAYCANMTVLNTMTHKFYPQGVTGIVMLAESHISIHTWPEECKAAVDVYTCGSNEAPLACSVIRVQLEATDHTVEHIKR</sequence>
<evidence type="ECO:0000256" key="12">
    <source>
        <dbReference type="ARBA" id="ARBA00023239"/>
    </source>
</evidence>
<dbReference type="NCBIfam" id="TIGR03330">
    <property type="entry name" value="SAM_DCase_Bsu"/>
    <property type="match status" value="1"/>
</dbReference>
<keyword evidence="7" id="KW-0210">Decarboxylase</keyword>
<evidence type="ECO:0000256" key="9">
    <source>
        <dbReference type="ARBA" id="ARBA00023066"/>
    </source>
</evidence>
<keyword evidence="10" id="KW-0620">Polyamine biosynthesis</keyword>
<evidence type="ECO:0000256" key="5">
    <source>
        <dbReference type="ARBA" id="ARBA00020217"/>
    </source>
</evidence>
<keyword evidence="14" id="KW-0670">Pyruvate</keyword>
<comment type="cofactor">
    <cofactor evidence="1">
        <name>pyruvate</name>
        <dbReference type="ChEBI" id="CHEBI:15361"/>
    </cofactor>
</comment>
<dbReference type="GO" id="GO:0008295">
    <property type="term" value="P:spermidine biosynthetic process"/>
    <property type="evidence" value="ECO:0007669"/>
    <property type="project" value="UniProtKB-KW"/>
</dbReference>
<proteinExistence type="inferred from homology"/>
<evidence type="ECO:0000256" key="13">
    <source>
        <dbReference type="ARBA" id="ARBA00023270"/>
    </source>
</evidence>
<comment type="catalytic activity">
    <reaction evidence="15">
        <text>S-adenosyl-L-methionine + H(+) = S-adenosyl 3-(methylsulfanyl)propylamine + CO2</text>
        <dbReference type="Rhea" id="RHEA:15981"/>
        <dbReference type="ChEBI" id="CHEBI:15378"/>
        <dbReference type="ChEBI" id="CHEBI:16526"/>
        <dbReference type="ChEBI" id="CHEBI:57443"/>
        <dbReference type="ChEBI" id="CHEBI:59789"/>
        <dbReference type="EC" id="4.1.1.50"/>
    </reaction>
</comment>
<keyword evidence="9" id="KW-0745">Spermidine biosynthesis</keyword>
<evidence type="ECO:0000256" key="14">
    <source>
        <dbReference type="ARBA" id="ARBA00023317"/>
    </source>
</evidence>
<evidence type="ECO:0000256" key="17">
    <source>
        <dbReference type="ARBA" id="ARBA00061583"/>
    </source>
</evidence>
<keyword evidence="11" id="KW-0865">Zymogen</keyword>
<comment type="subunit">
    <text evidence="3">Heterotetramer of two alpha and two beta chains arranged as a dimer of alpha/beta heterodimers.</text>
</comment>
<evidence type="ECO:0000256" key="6">
    <source>
        <dbReference type="ARBA" id="ARBA00022691"/>
    </source>
</evidence>